<comment type="caution">
    <text evidence="1">The sequence shown here is derived from an EMBL/GenBank/DDBJ whole genome shotgun (WGS) entry which is preliminary data.</text>
</comment>
<dbReference type="RefSeq" id="WP_203923850.1">
    <property type="nucleotide sequence ID" value="NZ_BONZ01000096.1"/>
</dbReference>
<dbReference type="AlphaFoldDB" id="A0A8J3VVL7"/>
<organism evidence="1 2">
    <name type="scientific">Rugosimonospora africana</name>
    <dbReference type="NCBI Taxonomy" id="556532"/>
    <lineage>
        <taxon>Bacteria</taxon>
        <taxon>Bacillati</taxon>
        <taxon>Actinomycetota</taxon>
        <taxon>Actinomycetes</taxon>
        <taxon>Micromonosporales</taxon>
        <taxon>Micromonosporaceae</taxon>
        <taxon>Rugosimonospora</taxon>
    </lineage>
</organism>
<proteinExistence type="predicted"/>
<keyword evidence="2" id="KW-1185">Reference proteome</keyword>
<name>A0A8J3VVL7_9ACTN</name>
<gene>
    <name evidence="1" type="ORF">Raf01_85970</name>
</gene>
<sequence length="95" mass="9554">MDESPRAEGVSRRKALLAGAGLVAAGAAVGAGGLAAVQHAEEHSEQAVANPTNPIMVQLLDAGNGSLAVFTAQRRVIVHDQDFAAKIVRAAATAA</sequence>
<accession>A0A8J3VVL7</accession>
<reference evidence="1" key="1">
    <citation type="submission" date="2021-01" db="EMBL/GenBank/DDBJ databases">
        <title>Whole genome shotgun sequence of Rugosimonospora africana NBRC 104875.</title>
        <authorList>
            <person name="Komaki H."/>
            <person name="Tamura T."/>
        </authorList>
    </citation>
    <scope>NUCLEOTIDE SEQUENCE</scope>
    <source>
        <strain evidence="1">NBRC 104875</strain>
    </source>
</reference>
<evidence type="ECO:0000313" key="2">
    <source>
        <dbReference type="Proteomes" id="UP000642748"/>
    </source>
</evidence>
<dbReference type="EMBL" id="BONZ01000096">
    <property type="protein sequence ID" value="GIH20425.1"/>
    <property type="molecule type" value="Genomic_DNA"/>
</dbReference>
<dbReference type="InterPro" id="IPR006311">
    <property type="entry name" value="TAT_signal"/>
</dbReference>
<dbReference type="Proteomes" id="UP000642748">
    <property type="component" value="Unassembled WGS sequence"/>
</dbReference>
<protein>
    <submittedName>
        <fullName evidence="1">Uncharacterized protein</fullName>
    </submittedName>
</protein>
<evidence type="ECO:0000313" key="1">
    <source>
        <dbReference type="EMBL" id="GIH20425.1"/>
    </source>
</evidence>
<dbReference type="PROSITE" id="PS51318">
    <property type="entry name" value="TAT"/>
    <property type="match status" value="1"/>
</dbReference>